<dbReference type="GO" id="GO:0022857">
    <property type="term" value="F:transmembrane transporter activity"/>
    <property type="evidence" value="ECO:0007669"/>
    <property type="project" value="InterPro"/>
</dbReference>
<dbReference type="Pfam" id="PF07690">
    <property type="entry name" value="MFS_1"/>
    <property type="match status" value="1"/>
</dbReference>
<dbReference type="AlphaFoldDB" id="F3KYZ1"/>
<comment type="caution">
    <text evidence="5">The sequence shown here is derived from an EMBL/GenBank/DDBJ whole genome shotgun (WGS) entry which is preliminary data.</text>
</comment>
<protein>
    <submittedName>
        <fullName evidence="5">Multidrug-efflux transporter</fullName>
    </submittedName>
</protein>
<dbReference type="eggNOG" id="COG2814">
    <property type="taxonomic scope" value="Bacteria"/>
</dbReference>
<keyword evidence="6" id="KW-1185">Reference proteome</keyword>
<dbReference type="InterPro" id="IPR011701">
    <property type="entry name" value="MFS"/>
</dbReference>
<evidence type="ECO:0000256" key="1">
    <source>
        <dbReference type="ARBA" id="ARBA00004141"/>
    </source>
</evidence>
<dbReference type="EMBL" id="AEIG01000008">
    <property type="protein sequence ID" value="EGG30708.1"/>
    <property type="molecule type" value="Genomic_DNA"/>
</dbReference>
<proteinExistence type="predicted"/>
<evidence type="ECO:0000256" key="3">
    <source>
        <dbReference type="ARBA" id="ARBA00022989"/>
    </source>
</evidence>
<dbReference type="PANTHER" id="PTHR23546">
    <property type="entry name" value="TRANSPORT PROTEIN"/>
    <property type="match status" value="1"/>
</dbReference>
<dbReference type="PROSITE" id="PS50850">
    <property type="entry name" value="MFS"/>
    <property type="match status" value="1"/>
</dbReference>
<evidence type="ECO:0000313" key="6">
    <source>
        <dbReference type="Proteomes" id="UP000005615"/>
    </source>
</evidence>
<sequence length="397" mass="41694">MSTLTLPTRHLALLIASLMAIGMGQSMTFAILAPLGREVNMTEFSITILIACSSLTFGFASPYWGRLSDRIGRKPVIMIGLVGFVFGTSAFATSFVLGLNGILTGASLFTALLITRCLHAGIMSATGPSTTAYAADHTTPDKRTKAMAKLGTASSMGMILGPAFAGATAAFGLLAPLYAAAFLTLIMAVMVWKMIPVTPVADRIPRKHSVKLKFTDTRIWPFIAIAIGTFMGFAAVQQTMGFFLQDQLNLTGVRTAQLTGITMLTSASFTFLVQTTVMQWVNWPPGRFIKVGLSFISIGALVIASSSEFVLIAAGMGVMGIGVGCTMPSIISATSLAVEPHEQGAAAGMISGCPAIGFGIGPVGAGYLYQFNPHYPHIAAAIFIAILLAGVIYSKRV</sequence>
<dbReference type="Gene3D" id="1.20.1250.20">
    <property type="entry name" value="MFS general substrate transporter like domains"/>
    <property type="match status" value="1"/>
</dbReference>
<dbReference type="PRINTS" id="PR01035">
    <property type="entry name" value="TCRTETA"/>
</dbReference>
<evidence type="ECO:0000256" key="4">
    <source>
        <dbReference type="ARBA" id="ARBA00023136"/>
    </source>
</evidence>
<gene>
    <name evidence="5" type="ORF">IMCC3088_2708</name>
</gene>
<dbReference type="STRING" id="2518989.IMCC3088_2708"/>
<reference evidence="5 6" key="1">
    <citation type="journal article" date="2011" name="J. Bacteriol.">
        <title>Genome sequence of strain IMCC3088, a proteorhodopsin-containing marine bacterium belonging to the OM60/NOR5 clade.</title>
        <authorList>
            <person name="Jang Y."/>
            <person name="Oh H.M."/>
            <person name="Kang I."/>
            <person name="Lee K."/>
            <person name="Yang S.J."/>
            <person name="Cho J.C."/>
        </authorList>
    </citation>
    <scope>NUCLEOTIDE SEQUENCE [LARGE SCALE GENOMIC DNA]</scope>
    <source>
        <strain evidence="5 6">IMCC3088</strain>
    </source>
</reference>
<keyword evidence="3" id="KW-1133">Transmembrane helix</keyword>
<dbReference type="PANTHER" id="PTHR23546:SF1">
    <property type="entry name" value="MEMBRANE PROTEIN"/>
    <property type="match status" value="1"/>
</dbReference>
<dbReference type="GO" id="GO:0016020">
    <property type="term" value="C:membrane"/>
    <property type="evidence" value="ECO:0007669"/>
    <property type="project" value="UniProtKB-SubCell"/>
</dbReference>
<dbReference type="Proteomes" id="UP000005615">
    <property type="component" value="Unassembled WGS sequence"/>
</dbReference>
<dbReference type="SUPFAM" id="SSF103473">
    <property type="entry name" value="MFS general substrate transporter"/>
    <property type="match status" value="1"/>
</dbReference>
<evidence type="ECO:0000256" key="2">
    <source>
        <dbReference type="ARBA" id="ARBA00022692"/>
    </source>
</evidence>
<name>F3KYZ1_9GAMM</name>
<comment type="subcellular location">
    <subcellularLocation>
        <location evidence="1">Membrane</location>
        <topology evidence="1">Multi-pass membrane protein</topology>
    </subcellularLocation>
</comment>
<dbReference type="RefSeq" id="WP_009574624.1">
    <property type="nucleotide sequence ID" value="NZ_AEIG01000008.1"/>
</dbReference>
<keyword evidence="2" id="KW-0812">Transmembrane</keyword>
<evidence type="ECO:0000313" key="5">
    <source>
        <dbReference type="EMBL" id="EGG30708.1"/>
    </source>
</evidence>
<dbReference type="OrthoDB" id="65739at2"/>
<dbReference type="InterPro" id="IPR036259">
    <property type="entry name" value="MFS_trans_sf"/>
</dbReference>
<dbReference type="InterPro" id="IPR020846">
    <property type="entry name" value="MFS_dom"/>
</dbReference>
<accession>F3KYZ1</accession>
<dbReference type="InterPro" id="IPR001958">
    <property type="entry name" value="Tet-R_TetA/multi-R_MdtG-like"/>
</dbReference>
<organism evidence="5 6">
    <name type="scientific">Aequoribacter fuscus</name>
    <dbReference type="NCBI Taxonomy" id="2518989"/>
    <lineage>
        <taxon>Bacteria</taxon>
        <taxon>Pseudomonadati</taxon>
        <taxon>Pseudomonadota</taxon>
        <taxon>Gammaproteobacteria</taxon>
        <taxon>Cellvibrionales</taxon>
        <taxon>Halieaceae</taxon>
        <taxon>Aequoribacter</taxon>
    </lineage>
</organism>
<keyword evidence="4" id="KW-0472">Membrane</keyword>